<gene>
    <name evidence="3" type="ORF">SS50377_25385</name>
</gene>
<dbReference type="GO" id="GO:0005868">
    <property type="term" value="C:cytoplasmic dynein complex"/>
    <property type="evidence" value="ECO:0007669"/>
    <property type="project" value="TreeGrafter"/>
</dbReference>
<dbReference type="Pfam" id="PF12777">
    <property type="entry name" value="MT"/>
    <property type="match status" value="1"/>
</dbReference>
<dbReference type="GO" id="GO:0097729">
    <property type="term" value="C:9+2 motile cilium"/>
    <property type="evidence" value="ECO:0007669"/>
    <property type="project" value="TreeGrafter"/>
</dbReference>
<protein>
    <submittedName>
        <fullName evidence="3">Dynein heavy chain</fullName>
    </submittedName>
</protein>
<organism evidence="3 4">
    <name type="scientific">Spironucleus salmonicida</name>
    <dbReference type="NCBI Taxonomy" id="348837"/>
    <lineage>
        <taxon>Eukaryota</taxon>
        <taxon>Metamonada</taxon>
        <taxon>Diplomonadida</taxon>
        <taxon>Hexamitidae</taxon>
        <taxon>Hexamitinae</taxon>
        <taxon>Spironucleus</taxon>
    </lineage>
</organism>
<dbReference type="Pfam" id="PF18198">
    <property type="entry name" value="AAA_lid_11"/>
    <property type="match status" value="1"/>
</dbReference>
<dbReference type="GO" id="GO:0045505">
    <property type="term" value="F:dynein intermediate chain binding"/>
    <property type="evidence" value="ECO:0007669"/>
    <property type="project" value="InterPro"/>
</dbReference>
<dbReference type="Gene3D" id="1.20.920.20">
    <property type="match status" value="1"/>
</dbReference>
<evidence type="ECO:0000256" key="1">
    <source>
        <dbReference type="SAM" id="Coils"/>
    </source>
</evidence>
<dbReference type="Pfam" id="PF12774">
    <property type="entry name" value="AAA_6"/>
    <property type="match status" value="1"/>
</dbReference>
<dbReference type="Gene3D" id="1.20.58.1120">
    <property type="match status" value="1"/>
</dbReference>
<dbReference type="Proteomes" id="UP000018208">
    <property type="component" value="Unassembled WGS sequence"/>
</dbReference>
<dbReference type="Gene3D" id="1.10.8.720">
    <property type="entry name" value="Region D6 of dynein motor"/>
    <property type="match status" value="1"/>
</dbReference>
<reference evidence="3 4" key="1">
    <citation type="journal article" date="2014" name="PLoS Genet.">
        <title>The Genome of Spironucleus salmonicida Highlights a Fish Pathogen Adapted to Fluctuating Environments.</title>
        <authorList>
            <person name="Xu F."/>
            <person name="Jerlstrom-Hultqvist J."/>
            <person name="Einarsson E."/>
            <person name="Astvaldsson A."/>
            <person name="Svard S.G."/>
            <person name="Andersson J.O."/>
        </authorList>
    </citation>
    <scope>NUCLEOTIDE SEQUENCE [LARGE SCALE GENOMIC DNA]</scope>
    <source>
        <strain evidence="3 4">ATCC 50377</strain>
    </source>
</reference>
<keyword evidence="4" id="KW-1185">Reference proteome</keyword>
<dbReference type="InterPro" id="IPR035699">
    <property type="entry name" value="AAA_6"/>
</dbReference>
<dbReference type="GO" id="GO:0060294">
    <property type="term" value="P:cilium movement involved in cell motility"/>
    <property type="evidence" value="ECO:0007669"/>
    <property type="project" value="TreeGrafter"/>
</dbReference>
<feature type="coiled-coil region" evidence="1">
    <location>
        <begin position="3043"/>
        <end position="3070"/>
    </location>
</feature>
<dbReference type="SMART" id="SM00382">
    <property type="entry name" value="AAA"/>
    <property type="match status" value="1"/>
</dbReference>
<dbReference type="GeneID" id="94299408"/>
<dbReference type="KEGG" id="ssao:94299408"/>
<dbReference type="RefSeq" id="XP_067764038.1">
    <property type="nucleotide sequence ID" value="XM_067909217.1"/>
</dbReference>
<dbReference type="InterPro" id="IPR026983">
    <property type="entry name" value="DHC"/>
</dbReference>
<name>A0A9P8LRZ3_9EUKA</name>
<dbReference type="InterPro" id="IPR013602">
    <property type="entry name" value="Dynein_heavy_linker"/>
</dbReference>
<sequence length="4272" mass="481733">MNFVHFTQMTELIKEYYDACQKANTIPSAQLLQQLDSQLQLNVQESYYPIGSLASELELYQRILLEKQNEGRAQKIIHEINILQGIVLSPLRQSLDTTALEKAGCTRVSQIREAFAIEIIQQLTPILKVLPTKLHQVDLEEFVNLFSQALLRQHPFTPRVRALQVAAQAANGIFKLFNEIFIIQHDILFDENFETTIKQIGHLMSQFEEKAAQKLLENTINLNKDNLFAIFGVLATSKGLLKRPRVKKAFSDLENTIKNLFMGLKYEQKSQTYGDIFQEIKDYKSNFKQTFNSIGILFSDKEWFKEAQQITRNLENSKELDQHINKLTQEAETEILKYLSEFKPTPIFFFDQHTGKAVATFSAQIQKVFDIVVAFQQNGVKLNLQGKENQIKYIFSSLSAVQIYSNIAGFYNTVNSQLQEYQLTILKPSILAFENEMKKAAGASIFNFEDTSIEKIKKGASYIDGIMKQFQARVDKLEDFRKKFIREIKILSSLNIDQQQLWINSISTLRAISNQLIETLPPEQATYAQNFSIAAVAQVISVKYVSYLQKQVSNIPILKLKTSNDFEFNFSEQQIKQIIIDHFDKCANIITPDYFIYPDDMLTQIKQLSIEILLTMHELAKVKAETVYSIINYFKQKYYGVLYLNSQKSDQLCAQYCQSPESCQLLFNLGSGNLISPQNDLYDQFPTIISVNENTHIYKFDNFELDLSILMNNLNDLPMAYQTVAVSSASYTSQQTAQKLIDEVSQFTLKMQSSLTSISSSAQLADLRDYFQKVKVRVLGELKNQNDDMLEFYQLIQMQSTQRDSVLKLIELSSYSFNILKEKIQGTESLIEDKKEEMKSTLQQQNSLIVDDCKNTKDILFNTLNKLSSIFMDLTKVSSDFKVDNKLFLLYHEDSQVSQLTTVFTEMQQTIASVTTQTQQMEQEMQLLFNQSYQKDLSAAQITVINQIIQLDIPITTMHQIILHVDKLIQLKTELFRFDWPTLKTRLDLLEEISSDSILLKEHLSGFKNQLDSTGLNIDEINQFCTHLSQYLTFTQSFSQTIIQNLKLLKSPVLTKQHWLEIVESSQMLPFIKFYAQNNQFSSQLPDSIIGAAFCHFFAALTLNQANQQFGSSQKYETFVKNTREIIVRAENEQSIRGAVDEVQFWLQSEAKVQFTLIKISPFSQSELSEIGEISLLPSTGQWKPILTALTEKKSVLASVSSSPYSKFLMASIEDSNCAIEAVTQFALLQGQIGRQITVLEPVIARKVLMNETRRFYAALKVVGFVFQEQEQNALVAQLIRQQVSENFSLPVVNAFEELGCYKFVIQQLESASLQLAQVQTALRVFLEGKRLIFPRFYFLADSDVLEILSGAGSNSQIINSHIKKMFSAIEKLQINEDKIVSFTSPEGETVQLRKQVVIDNNPENWLGLLDSEIKQTLKQEFLKCLQVEQLVKTPEGICNQYSEIKKITPYVMKNDVFFCIREIQNSIKANLDIQNVSGEMLCVAFSVMFTAQVDYAIFGQKDENKLLEQTKTRMQTFLKAFTDKLYSPQLSSATFGSQDYVLSLKLKQLATDTTHFIAVLDSLLEDSASRAWVWNRELKYRVYQNTGDLFIVSLDTFLPYTFEYQGLPPRLIHTPLTDRCYSTLTSALNISKSSNPQGPAGTGKTETVKAFCAKLARPCIVFNCDSAIDRENLSRILIGIVLSGSVGCFDEVNRLSPAVLSAVSADIEDVQKTILNRSQNVNLDDLFKLSDISVPVSKISPFSAVFVTMNPASREYRGRSELPFSLIKLLRPCFMGKADTSQIMETILSTSGFQFAKIWALKVDLTYSLASRRIPKQVHLDWGLRSLQAVLRQAALQRASLKPSNDILLQEKQVIIKSLSDATFSRVQGISKTIFGEILRDIFGENNQKMNKFGASSEIEERIAEKLSCNDREGELVIQLFRALTAKTGVGLLGKSASGKTRIRQKMRDAIYDVSNGFIEIREFLISPKSMSRSELLGYVDSSTKEWVDGALTRAARQAVSLLNAKQKPYIWPLIVFDGEIDPGWIEALNSSLDDNRLLSLSSGERIRFPMSLNPLEAYFSNASIKRANGAELGTNLRMDYQIPTPVSFLFETDSVTHASPATISRLAIILVSDPDFPEQIETIKSINQDIPNIVKILPQNLMCQLPKITTHLNAAGTGELVLKGQFSHGAVRILSSFGTFSEADLVKFVEVLGGSKADIGVVLSPICVQNNNQVKQQVWAQKVIQSYFANGTSIVLSGGNQSGKYYSLQNAILGSNYDLLEIACTQLTGRTDIIRSLTHSCVEFQRSNGERVIKPKGGNKLVVLIRDADVVECDEYGHSEIYSLLWSIVAHNKVYLKNGQDCILQDIIVNISVTNYNSVPDRIQRLIGLVQFQELTETDNSIILQSFYEQYKAIQAQTNLKLWLGQAVEEAEAQVIRAKQQNQNYIIALPKLLPQFRSPQLSQLIKIKDMNLNSQQIITVMEYLMACPIPYKSGRTMANKDLQCLGKKEQDQYLTYYKQNLVQSVSKSFSLDEPIKTTNEFSFVGSSKKLSQIKELVEVCQDYYPCLSNYEQILEKLPQQSVQDLLSNIAALEFAFIQTKGAIVFTLPNNLSIESIYVALITTGHDIRFIGSDYISNQAIKSISERIANGFTKLAVIIDSAAVETDSQWTQFVSAIAAKDIGFLRNKLNLADLRSLISIFQEKHHITDELSEEQFIIKLLTCIINSIIPVLVLNPERKLTNTILESSPPLRRSYNIVSYEISENQTLPSFILAQFQSIQSNYQLEIQSEFHQEFQKFIKNFTPQNVILSNNQYIRAFIIYNKFYSLWNAQISTRRDQLQSGLKQLEFAQQEVDKLSQEAQNRQKAVENAQNSANQALADITQKMVIVQENKRLADQMQTELSTKEVVITQQKIDSEAELSTVMPILEEATKAVSGIPNDAISEVKSFKNPPPAVAIVLEAVLTFMGQADMSWQGMRAFLSQSGVLRQIASLDIKKVPSAQLKKVIVLTQKQPDAFVQEKIQKVSRAAAPLAKWVSASLQYASVYVKIEPLIKAASEASEALSSLKTNLERTQTSIQLLEDETRILRDNFDQKTQDLVRFQAELAGIEVKKERGNTMLNQLKDERIRWALNQNEAQKQLEGIHSACIRCASMFVLAGNRTDDIRGEFCGVENREFFQKLLIDVIFKDNAKNKGLRDSNSAMENAKLIHELKAQNGLFGFVLSNVTDATGALTWLQKEISCQQISATSENLSNLLAIAARFGQQIIVTDCDSGVLPSALIAYLRYGSECYKRSENSNCEPNQEQLNFGNLIPQTTLLVPSTSAKMSELHQNFKIFAVSSVQIQLPSDLQGKLLEVSFAPTEKSRSDYYVDQVLLKWSPESLNQMTKLNETEAQLRFNLANIECTLLKALQESDQVNILEDENLMKVLENATKQSIEVKQTQEQAYAINLELKVKREKAMLIAEVVSKSIQALEQINQLNELYVVDDSTVVPILNDILGENLSPNFDQKVIQRVNQLYLFQLYLRLNNMVFSNDRIGAISILLKFTTTSFTQNLYNFFTGRCDGQLQQNIPSWAKKNSHIYSQLCLSLTNPMSLNFENEIWTQFAQDIQNWKDINISKLPQTAISLNIIEKLAIITFFRPDLLSQSLNLACELVFTVKNSQIQDPVQQAIRLVNGIYQPIIIYTASGQDPTNQLKAKTVAISPGKEKECEDQLFNILDGAGKSLEKNIQTLIVVKGAHLCLNWLNSLSSKLVQYATTFSAKYDPKYPQFVKIILLLEPKQGFPKNLSRISWRIHLQAQSSPKDTFLSLIYQWPIININNKLGMQFYSILYVLTSFHAILEGRIQYAPRGVGSDPGWNSQDLLSLAEILIKSVQFDNKIDIVIERAQGLIIDAVYGASTKDEADLNLIKSMVKIIFDHNIIASINEKDAESIQDIKGVEESYKTVPQVAKLISKYSFLKYILPPVGIIYRAKSVQAEIIKYVSVNFPQNPSPDSLALPSNALLTKGEKDSLLVKSILQRAGNVGKEGENTSFYQTSQKINTQFLMVFQKLNQLKVTASKSPISEELNQQFENLLFQMKIIKTDLEGLIFSSQNPLLASSKSRQIALFLNSGITPEHWANGILAPPTPVAPLDQANLVTISTGGPQDFITFLEQSGLSIQASLASLPQKIEIELNLLPRPTAIMEAIRRHFGVETGQELDKISLKAVIGGNSGVFLKNGSLSIQGGTLVGQGINLSQKEGFMNGISIQEGKCKAGIPVYVDKQREIRLPVTDLIGVEADLDELNISGVYVHLTGR</sequence>
<dbReference type="Gene3D" id="3.20.180.20">
    <property type="entry name" value="Dynein heavy chain, N-terminal domain 2"/>
    <property type="match status" value="1"/>
</dbReference>
<dbReference type="Gene3D" id="1.10.8.710">
    <property type="match status" value="1"/>
</dbReference>
<evidence type="ECO:0000313" key="3">
    <source>
        <dbReference type="EMBL" id="KAH0573265.1"/>
    </source>
</evidence>
<dbReference type="InterPro" id="IPR042219">
    <property type="entry name" value="AAA_lid_11_sf"/>
</dbReference>
<dbReference type="InterPro" id="IPR042228">
    <property type="entry name" value="Dynein_linker_3"/>
</dbReference>
<comment type="caution">
    <text evidence="3">The sequence shown here is derived from an EMBL/GenBank/DDBJ whole genome shotgun (WGS) entry which is preliminary data.</text>
</comment>
<dbReference type="PANTHER" id="PTHR10676">
    <property type="entry name" value="DYNEIN HEAVY CHAIN FAMILY PROTEIN"/>
    <property type="match status" value="1"/>
</dbReference>
<dbReference type="Pfam" id="PF08393">
    <property type="entry name" value="DHC_N2"/>
    <property type="match status" value="1"/>
</dbReference>
<dbReference type="EMBL" id="AUWU02000005">
    <property type="protein sequence ID" value="KAH0573265.1"/>
    <property type="molecule type" value="Genomic_DNA"/>
</dbReference>
<dbReference type="Gene3D" id="6.10.140.1060">
    <property type="match status" value="1"/>
</dbReference>
<evidence type="ECO:0000313" key="4">
    <source>
        <dbReference type="Proteomes" id="UP000018208"/>
    </source>
</evidence>
<dbReference type="SUPFAM" id="SSF52540">
    <property type="entry name" value="P-loop containing nucleoside triphosphate hydrolases"/>
    <property type="match status" value="2"/>
</dbReference>
<dbReference type="InterPro" id="IPR024743">
    <property type="entry name" value="Dynein_HC_stalk"/>
</dbReference>
<dbReference type="InterPro" id="IPR041658">
    <property type="entry name" value="AAA_lid_11"/>
</dbReference>
<dbReference type="GO" id="GO:0060271">
    <property type="term" value="P:cilium assembly"/>
    <property type="evidence" value="ECO:0007669"/>
    <property type="project" value="TreeGrafter"/>
</dbReference>
<dbReference type="InterPro" id="IPR043157">
    <property type="entry name" value="Dynein_AAA1S"/>
</dbReference>
<dbReference type="Gene3D" id="3.40.50.300">
    <property type="entry name" value="P-loop containing nucleotide triphosphate hydrolases"/>
    <property type="match status" value="3"/>
</dbReference>
<dbReference type="InterPro" id="IPR027417">
    <property type="entry name" value="P-loop_NTPase"/>
</dbReference>
<dbReference type="PANTHER" id="PTHR10676:SF352">
    <property type="entry name" value="CYTOPLASMIC DYNEIN 2 HEAVY CHAIN 1"/>
    <property type="match status" value="1"/>
</dbReference>
<dbReference type="InterPro" id="IPR003593">
    <property type="entry name" value="AAA+_ATPase"/>
</dbReference>
<dbReference type="GO" id="GO:0051959">
    <property type="term" value="F:dynein light intermediate chain binding"/>
    <property type="evidence" value="ECO:0007669"/>
    <property type="project" value="InterPro"/>
</dbReference>
<dbReference type="GO" id="GO:0035721">
    <property type="term" value="P:intraciliary retrograde transport"/>
    <property type="evidence" value="ECO:0007669"/>
    <property type="project" value="TreeGrafter"/>
</dbReference>
<evidence type="ECO:0000259" key="2">
    <source>
        <dbReference type="SMART" id="SM00382"/>
    </source>
</evidence>
<accession>A0A9P8LRZ3</accession>
<feature type="domain" description="AAA+ ATPase" evidence="2">
    <location>
        <begin position="1633"/>
        <end position="1769"/>
    </location>
</feature>
<dbReference type="GO" id="GO:0008569">
    <property type="term" value="F:minus-end-directed microtubule motor activity"/>
    <property type="evidence" value="ECO:0007669"/>
    <property type="project" value="TreeGrafter"/>
</dbReference>
<feature type="coiled-coil region" evidence="1">
    <location>
        <begin position="2820"/>
        <end position="2854"/>
    </location>
</feature>
<dbReference type="OrthoDB" id="10252139at2759"/>
<feature type="coiled-coil region" evidence="1">
    <location>
        <begin position="817"/>
        <end position="844"/>
    </location>
</feature>
<dbReference type="GO" id="GO:0005524">
    <property type="term" value="F:ATP binding"/>
    <property type="evidence" value="ECO:0007669"/>
    <property type="project" value="InterPro"/>
</dbReference>
<proteinExistence type="predicted"/>
<keyword evidence="1" id="KW-0175">Coiled coil</keyword>
<dbReference type="GO" id="GO:0005930">
    <property type="term" value="C:axoneme"/>
    <property type="evidence" value="ECO:0007669"/>
    <property type="project" value="TreeGrafter"/>
</dbReference>